<reference evidence="1 2" key="1">
    <citation type="submission" date="2015-04" db="EMBL/GenBank/DDBJ databases">
        <authorList>
            <person name="Syromyatnikov M.Y."/>
            <person name="Popov V.N."/>
        </authorList>
    </citation>
    <scope>NUCLEOTIDE SEQUENCE [LARGE SCALE GENOMIC DNA]</scope>
</reference>
<name>A0A1J1HFB2_9DIPT</name>
<dbReference type="EMBL" id="CVRI01000002">
    <property type="protein sequence ID" value="CRK86655.1"/>
    <property type="molecule type" value="Genomic_DNA"/>
</dbReference>
<sequence>MHNFGNSLTLVRSFYNHYIAFKKRPFDCGFEGSLRKDLNIQMGFVLKENVTKCWIPQSKRIKLQLHTLNPSSPSNRQPKQ</sequence>
<gene>
    <name evidence="1" type="ORF">CLUMA_CG000491</name>
</gene>
<proteinExistence type="predicted"/>
<evidence type="ECO:0000313" key="1">
    <source>
        <dbReference type="EMBL" id="CRK86655.1"/>
    </source>
</evidence>
<dbReference type="AlphaFoldDB" id="A0A1J1HFB2"/>
<accession>A0A1J1HFB2</accession>
<protein>
    <submittedName>
        <fullName evidence="1">CLUMA_CG000491, isoform A</fullName>
    </submittedName>
</protein>
<keyword evidence="2" id="KW-1185">Reference proteome</keyword>
<dbReference type="Proteomes" id="UP000183832">
    <property type="component" value="Unassembled WGS sequence"/>
</dbReference>
<evidence type="ECO:0000313" key="2">
    <source>
        <dbReference type="Proteomes" id="UP000183832"/>
    </source>
</evidence>
<organism evidence="1 2">
    <name type="scientific">Clunio marinus</name>
    <dbReference type="NCBI Taxonomy" id="568069"/>
    <lineage>
        <taxon>Eukaryota</taxon>
        <taxon>Metazoa</taxon>
        <taxon>Ecdysozoa</taxon>
        <taxon>Arthropoda</taxon>
        <taxon>Hexapoda</taxon>
        <taxon>Insecta</taxon>
        <taxon>Pterygota</taxon>
        <taxon>Neoptera</taxon>
        <taxon>Endopterygota</taxon>
        <taxon>Diptera</taxon>
        <taxon>Nematocera</taxon>
        <taxon>Chironomoidea</taxon>
        <taxon>Chironomidae</taxon>
        <taxon>Clunio</taxon>
    </lineage>
</organism>